<organism evidence="1 2">
    <name type="scientific">Zoarces viviparus</name>
    <name type="common">Viviparous eelpout</name>
    <name type="synonym">Blennius viviparus</name>
    <dbReference type="NCBI Taxonomy" id="48416"/>
    <lineage>
        <taxon>Eukaryota</taxon>
        <taxon>Metazoa</taxon>
        <taxon>Chordata</taxon>
        <taxon>Craniata</taxon>
        <taxon>Vertebrata</taxon>
        <taxon>Euteleostomi</taxon>
        <taxon>Actinopterygii</taxon>
        <taxon>Neopterygii</taxon>
        <taxon>Teleostei</taxon>
        <taxon>Neoteleostei</taxon>
        <taxon>Acanthomorphata</taxon>
        <taxon>Eupercaria</taxon>
        <taxon>Perciformes</taxon>
        <taxon>Cottioidei</taxon>
        <taxon>Zoarcales</taxon>
        <taxon>Zoarcidae</taxon>
        <taxon>Zoarcinae</taxon>
        <taxon>Zoarces</taxon>
    </lineage>
</organism>
<keyword evidence="2" id="KW-1185">Reference proteome</keyword>
<dbReference type="Proteomes" id="UP001488805">
    <property type="component" value="Unassembled WGS sequence"/>
</dbReference>
<dbReference type="EMBL" id="JBCEZU010000034">
    <property type="protein sequence ID" value="KAK9538130.1"/>
    <property type="molecule type" value="Genomic_DNA"/>
</dbReference>
<evidence type="ECO:0000313" key="2">
    <source>
        <dbReference type="Proteomes" id="UP001488805"/>
    </source>
</evidence>
<name>A0AAW1FT78_ZOAVI</name>
<gene>
    <name evidence="1" type="ORF">VZT92_005685</name>
</gene>
<proteinExistence type="predicted"/>
<dbReference type="AlphaFoldDB" id="A0AAW1FT78"/>
<reference evidence="1 2" key="1">
    <citation type="journal article" date="2024" name="Genome Biol. Evol.">
        <title>Chromosome-level genome assembly of the viviparous eelpout Zoarces viviparus.</title>
        <authorList>
            <person name="Fuhrmann N."/>
            <person name="Brasseur M.V."/>
            <person name="Bakowski C.E."/>
            <person name="Podsiadlowski L."/>
            <person name="Prost S."/>
            <person name="Krehenwinkel H."/>
            <person name="Mayer C."/>
        </authorList>
    </citation>
    <scope>NUCLEOTIDE SEQUENCE [LARGE SCALE GENOMIC DNA]</scope>
    <source>
        <strain evidence="1">NO-MEL_2022_Ind0_liver</strain>
    </source>
</reference>
<accession>A0AAW1FT78</accession>
<comment type="caution">
    <text evidence="1">The sequence shown here is derived from an EMBL/GenBank/DDBJ whole genome shotgun (WGS) entry which is preliminary data.</text>
</comment>
<protein>
    <submittedName>
        <fullName evidence="1">Uncharacterized protein</fullName>
    </submittedName>
</protein>
<sequence length="66" mass="7268">MELSVVKWKGGCEAILAGRFLRIRTQRLTPSPMLMQIIPKGLTIDMDGKQGAKLLGNNSGEKSLRI</sequence>
<evidence type="ECO:0000313" key="1">
    <source>
        <dbReference type="EMBL" id="KAK9538130.1"/>
    </source>
</evidence>